<gene>
    <name evidence="2" type="ORF">GGQ68_001653</name>
</gene>
<dbReference type="RefSeq" id="WP_183964765.1">
    <property type="nucleotide sequence ID" value="NZ_BAABBZ010000059.1"/>
</dbReference>
<sequence length="259" mass="28639">MNAPFEPEPKKRGTLLTNLRNSFLTGIVVIAPVGLTVWLIWTVVGWVDSFVWPFVPEVYQPASLLNRWLLDDNGTAHWPWLYNLLANDLSGRIEVNVRGLGVVVFLLFTMLVGWIAKGIIGRSMITVGERLVERTPVVRSIYSGIKQLAETIFAQSERSFETACLIEYPRKGIWAIGFISTQAKGEIKARAPNMSGLTSVFVPTTPNPTSGFLLFFPNEDVIELDMSIEDAAKLVISAGLVYPNGQDAKEAVEAWAQAS</sequence>
<protein>
    <submittedName>
        <fullName evidence="2">Putative membrane protein</fullName>
    </submittedName>
</protein>
<keyword evidence="1" id="KW-0472">Membrane</keyword>
<dbReference type="InterPro" id="IPR007462">
    <property type="entry name" value="COV1-like"/>
</dbReference>
<keyword evidence="3" id="KW-1185">Reference proteome</keyword>
<dbReference type="Proteomes" id="UP000541426">
    <property type="component" value="Unassembled WGS sequence"/>
</dbReference>
<dbReference type="PANTHER" id="PTHR31876:SF26">
    <property type="entry name" value="PROTEIN LIKE COV 2"/>
    <property type="match status" value="1"/>
</dbReference>
<evidence type="ECO:0000313" key="2">
    <source>
        <dbReference type="EMBL" id="MBB3985324.1"/>
    </source>
</evidence>
<dbReference type="PANTHER" id="PTHR31876">
    <property type="entry name" value="COV-LIKE PROTEIN 1"/>
    <property type="match status" value="1"/>
</dbReference>
<keyword evidence="1" id="KW-0812">Transmembrane</keyword>
<comment type="caution">
    <text evidence="2">The sequence shown here is derived from an EMBL/GenBank/DDBJ whole genome shotgun (WGS) entry which is preliminary data.</text>
</comment>
<name>A0A7W6GTK8_9RHOB</name>
<organism evidence="2 3">
    <name type="scientific">Sagittula marina</name>
    <dbReference type="NCBI Taxonomy" id="943940"/>
    <lineage>
        <taxon>Bacteria</taxon>
        <taxon>Pseudomonadati</taxon>
        <taxon>Pseudomonadota</taxon>
        <taxon>Alphaproteobacteria</taxon>
        <taxon>Rhodobacterales</taxon>
        <taxon>Roseobacteraceae</taxon>
        <taxon>Sagittula</taxon>
    </lineage>
</organism>
<feature type="transmembrane region" description="Helical" evidence="1">
    <location>
        <begin position="21"/>
        <end position="44"/>
    </location>
</feature>
<dbReference type="Pfam" id="PF04367">
    <property type="entry name" value="DUF502"/>
    <property type="match status" value="1"/>
</dbReference>
<dbReference type="AlphaFoldDB" id="A0A7W6GTK8"/>
<feature type="transmembrane region" description="Helical" evidence="1">
    <location>
        <begin position="97"/>
        <end position="116"/>
    </location>
</feature>
<reference evidence="2 3" key="1">
    <citation type="submission" date="2020-08" db="EMBL/GenBank/DDBJ databases">
        <title>Genomic Encyclopedia of Type Strains, Phase IV (KMG-IV): sequencing the most valuable type-strain genomes for metagenomic binning, comparative biology and taxonomic classification.</title>
        <authorList>
            <person name="Goeker M."/>
        </authorList>
    </citation>
    <scope>NUCLEOTIDE SEQUENCE [LARGE SCALE GENOMIC DNA]</scope>
    <source>
        <strain evidence="2 3">DSM 102235</strain>
    </source>
</reference>
<evidence type="ECO:0000313" key="3">
    <source>
        <dbReference type="Proteomes" id="UP000541426"/>
    </source>
</evidence>
<proteinExistence type="predicted"/>
<accession>A0A7W6GTK8</accession>
<keyword evidence="1" id="KW-1133">Transmembrane helix</keyword>
<evidence type="ECO:0000256" key="1">
    <source>
        <dbReference type="SAM" id="Phobius"/>
    </source>
</evidence>
<dbReference type="EMBL" id="JACIEJ010000003">
    <property type="protein sequence ID" value="MBB3985324.1"/>
    <property type="molecule type" value="Genomic_DNA"/>
</dbReference>